<evidence type="ECO:0000256" key="2">
    <source>
        <dbReference type="ARBA" id="ARBA00022670"/>
    </source>
</evidence>
<keyword evidence="4" id="KW-0378">Hydrolase</keyword>
<keyword evidence="7" id="KW-1015">Disulfide bond</keyword>
<gene>
    <name evidence="10" type="ORF">V9T40_007276</name>
</gene>
<organism evidence="10 11">
    <name type="scientific">Parthenolecanium corni</name>
    <dbReference type="NCBI Taxonomy" id="536013"/>
    <lineage>
        <taxon>Eukaryota</taxon>
        <taxon>Metazoa</taxon>
        <taxon>Ecdysozoa</taxon>
        <taxon>Arthropoda</taxon>
        <taxon>Hexapoda</taxon>
        <taxon>Insecta</taxon>
        <taxon>Pterygota</taxon>
        <taxon>Neoptera</taxon>
        <taxon>Paraneoptera</taxon>
        <taxon>Hemiptera</taxon>
        <taxon>Sternorrhyncha</taxon>
        <taxon>Coccoidea</taxon>
        <taxon>Coccidae</taxon>
        <taxon>Parthenolecanium</taxon>
    </lineage>
</organism>
<evidence type="ECO:0000256" key="1">
    <source>
        <dbReference type="ARBA" id="ARBA00008455"/>
    </source>
</evidence>
<dbReference type="PANTHER" id="PTHR12411">
    <property type="entry name" value="CYSTEINE PROTEASE FAMILY C1-RELATED"/>
    <property type="match status" value="1"/>
</dbReference>
<dbReference type="GO" id="GO:0008234">
    <property type="term" value="F:cysteine-type peptidase activity"/>
    <property type="evidence" value="ECO:0007669"/>
    <property type="project" value="UniProtKB-KW"/>
</dbReference>
<evidence type="ECO:0000256" key="5">
    <source>
        <dbReference type="ARBA" id="ARBA00022807"/>
    </source>
</evidence>
<dbReference type="PRINTS" id="PR00705">
    <property type="entry name" value="PAPAIN"/>
</dbReference>
<dbReference type="Pfam" id="PF00112">
    <property type="entry name" value="Peptidase_C1"/>
    <property type="match status" value="3"/>
</dbReference>
<evidence type="ECO:0000256" key="3">
    <source>
        <dbReference type="ARBA" id="ARBA00022729"/>
    </source>
</evidence>
<evidence type="ECO:0000256" key="8">
    <source>
        <dbReference type="SAM" id="SignalP"/>
    </source>
</evidence>
<feature type="domain" description="Peptidase C1A papain C-terminal" evidence="9">
    <location>
        <begin position="97"/>
        <end position="310"/>
    </location>
</feature>
<dbReference type="InterPro" id="IPR000169">
    <property type="entry name" value="Pept_cys_AS"/>
</dbReference>
<keyword evidence="11" id="KW-1185">Reference proteome</keyword>
<evidence type="ECO:0000256" key="7">
    <source>
        <dbReference type="ARBA" id="ARBA00023157"/>
    </source>
</evidence>
<proteinExistence type="inferred from homology"/>
<dbReference type="InterPro" id="IPR038765">
    <property type="entry name" value="Papain-like_cys_pep_sf"/>
</dbReference>
<feature type="chain" id="PRO_5042850103" description="Peptidase C1A papain C-terminal domain-containing protein" evidence="8">
    <location>
        <begin position="22"/>
        <end position="930"/>
    </location>
</feature>
<evidence type="ECO:0000256" key="4">
    <source>
        <dbReference type="ARBA" id="ARBA00022801"/>
    </source>
</evidence>
<evidence type="ECO:0000313" key="10">
    <source>
        <dbReference type="EMBL" id="KAK7605418.1"/>
    </source>
</evidence>
<dbReference type="AlphaFoldDB" id="A0AAN9Y9N3"/>
<comment type="similarity">
    <text evidence="1">Belongs to the peptidase C1 family.</text>
</comment>
<keyword evidence="2" id="KW-0645">Protease</keyword>
<name>A0AAN9Y9N3_9HEMI</name>
<dbReference type="Proteomes" id="UP001367676">
    <property type="component" value="Unassembled WGS sequence"/>
</dbReference>
<dbReference type="InterPro" id="IPR013128">
    <property type="entry name" value="Peptidase_C1A"/>
</dbReference>
<sequence length="930" mass="105569">MKYSVFTSVALLLLHLYYTESKKEVLDSEKIVEEVNNNPDLPWKADTYGYKEIDVAQFRREKLGTKLPETKPLEEKDPKEFIALASVPSDERDRIGLPVNFTWLDPKTTKCPVNHIRDQSNCGACWAVSTVSALGDRFCIQSGGKVNHNFSQEFVTSCEFNSWGCSGGFMDRVNQFMVNVGTITGGDYESDEGCQMYTIQPCGWPVTHRLPCDYGTAITPKCKRRRCNNDWYKHRVEPEEHVYKARHWFMVRSNITHSREDRAREEIFRNGPLTAAFLYNKIHAETIDVVELVKSVNDDNLPWKADTYGYKTIDEKVLKSRVGAKLDIDKAPTYNVKELMKLAAAPVLPPDADRDRLGLLVNFTWADGKSTKCPIRHIRDQSNCGSCWAVSTVSALGDRFCIKTEGKDNEQLSENFVTACDTRNYGCSGGFMDRVNQFMTTVGTITGGDYDSDKGCQMYTVRPCGHLLTDKLPCSYGTAITPKCVKRKCNNDWYAHTVEPESKIHKAKSWYMIRSNITHSREDRIREEIAKNGPVTAGFLVPRDFYFYKKGVYVPKTTWAWGGHAVRVVGWGIENGLKYWHVANSWSSKWGEEGFFKILRGVNILMFESWADTYGDTKVDVDLLAKTKLGVKLEGKYVPVYKNSNPRKEMQKATLKPSDTDYMGLPVNFTWANKTITKCPVDKIRDQSNCGSCWAVATAAALGDRYCIQRKMANWTSLSHEFMVACDKTNYGCNGGYMYKVNNFMVFNGTITGGEYDSDEGCQQYSVRPCGFPQSISMPCSSNYGRTPKCKNRKCNNDWYKYESEPDSNVFKAAGWTFVYSNYTHGREERIRDEIYRNGPVTAAFFVLNDFMYYKKGVYVPSPRAWYAGGHAVRVIGWGVENGLKYWHVANSWGTHWGEDGFFKIIRGLNTLSFESSVTAFSLPTANSTA</sequence>
<feature type="domain" description="Peptidase C1A papain C-terminal" evidence="9">
    <location>
        <begin position="665"/>
        <end position="922"/>
    </location>
</feature>
<dbReference type="CDD" id="cd02620">
    <property type="entry name" value="Peptidase_C1A_CathepsinB"/>
    <property type="match status" value="1"/>
</dbReference>
<evidence type="ECO:0000313" key="11">
    <source>
        <dbReference type="Proteomes" id="UP001367676"/>
    </source>
</evidence>
<dbReference type="GO" id="GO:0006508">
    <property type="term" value="P:proteolysis"/>
    <property type="evidence" value="ECO:0007669"/>
    <property type="project" value="UniProtKB-KW"/>
</dbReference>
<evidence type="ECO:0000259" key="9">
    <source>
        <dbReference type="SMART" id="SM00645"/>
    </source>
</evidence>
<dbReference type="SUPFAM" id="SSF54001">
    <property type="entry name" value="Cysteine proteinases"/>
    <property type="match status" value="3"/>
</dbReference>
<protein>
    <recommendedName>
        <fullName evidence="9">Peptidase C1A papain C-terminal domain-containing protein</fullName>
    </recommendedName>
</protein>
<accession>A0AAN9Y9N3</accession>
<keyword evidence="6" id="KW-0865">Zymogen</keyword>
<dbReference type="InterPro" id="IPR025660">
    <property type="entry name" value="Pept_his_AS"/>
</dbReference>
<dbReference type="FunFam" id="3.90.70.10:FF:000031">
    <property type="entry name" value="Cathepsin B"/>
    <property type="match status" value="2"/>
</dbReference>
<keyword evidence="5" id="KW-0788">Thiol protease</keyword>
<feature type="signal peptide" evidence="8">
    <location>
        <begin position="1"/>
        <end position="21"/>
    </location>
</feature>
<dbReference type="PROSITE" id="PS00139">
    <property type="entry name" value="THIOL_PROTEASE_CYS"/>
    <property type="match status" value="3"/>
</dbReference>
<dbReference type="EMBL" id="JBBCAQ010000002">
    <property type="protein sequence ID" value="KAK7605418.1"/>
    <property type="molecule type" value="Genomic_DNA"/>
</dbReference>
<dbReference type="PROSITE" id="PS00639">
    <property type="entry name" value="THIOL_PROTEASE_HIS"/>
    <property type="match status" value="2"/>
</dbReference>
<reference evidence="10 11" key="1">
    <citation type="submission" date="2024-03" db="EMBL/GenBank/DDBJ databases">
        <title>Adaptation during the transition from Ophiocordyceps entomopathogen to insect associate is accompanied by gene loss and intensified selection.</title>
        <authorList>
            <person name="Ward C.M."/>
            <person name="Onetto C.A."/>
            <person name="Borneman A.R."/>
        </authorList>
    </citation>
    <scope>NUCLEOTIDE SEQUENCE [LARGE SCALE GENOMIC DNA]</scope>
    <source>
        <strain evidence="10">AWRI1</strain>
        <tissue evidence="10">Single Adult Female</tissue>
    </source>
</reference>
<dbReference type="SMART" id="SM00645">
    <property type="entry name" value="Pept_C1"/>
    <property type="match status" value="3"/>
</dbReference>
<comment type="caution">
    <text evidence="10">The sequence shown here is derived from an EMBL/GenBank/DDBJ whole genome shotgun (WGS) entry which is preliminary data.</text>
</comment>
<keyword evidence="3 8" id="KW-0732">Signal</keyword>
<dbReference type="InterPro" id="IPR000668">
    <property type="entry name" value="Peptidase_C1A_C"/>
</dbReference>
<feature type="domain" description="Peptidase C1A papain C-terminal" evidence="9">
    <location>
        <begin position="359"/>
        <end position="610"/>
    </location>
</feature>
<dbReference type="Gene3D" id="3.90.70.10">
    <property type="entry name" value="Cysteine proteinases"/>
    <property type="match status" value="3"/>
</dbReference>
<evidence type="ECO:0000256" key="6">
    <source>
        <dbReference type="ARBA" id="ARBA00023145"/>
    </source>
</evidence>